<dbReference type="InterPro" id="IPR010982">
    <property type="entry name" value="Lambda_DNA-bd_dom_sf"/>
</dbReference>
<dbReference type="PANTHER" id="PTHR37038">
    <property type="entry name" value="TRANSCRIPTIONAL REGULATOR-RELATED"/>
    <property type="match status" value="1"/>
</dbReference>
<evidence type="ECO:0000313" key="2">
    <source>
        <dbReference type="EMBL" id="PCS08287.1"/>
    </source>
</evidence>
<dbReference type="RefSeq" id="WP_068159754.1">
    <property type="nucleotide sequence ID" value="NZ_JXJX01000001.1"/>
</dbReference>
<dbReference type="InterPro" id="IPR053163">
    <property type="entry name" value="HTH-type_regulator_Rgg"/>
</dbReference>
<dbReference type="OrthoDB" id="34624at2"/>
<keyword evidence="3" id="KW-1185">Reference proteome</keyword>
<organism evidence="2 3">
    <name type="scientific">Pseudolactococcus plantarum</name>
    <dbReference type="NCBI Taxonomy" id="1365"/>
    <lineage>
        <taxon>Bacteria</taxon>
        <taxon>Bacillati</taxon>
        <taxon>Bacillota</taxon>
        <taxon>Bacilli</taxon>
        <taxon>Lactobacillales</taxon>
        <taxon>Streptococcaceae</taxon>
        <taxon>Pseudolactococcus</taxon>
    </lineage>
</organism>
<dbReference type="EMBL" id="JXJX01000001">
    <property type="protein sequence ID" value="PCS08287.1"/>
    <property type="molecule type" value="Genomic_DNA"/>
</dbReference>
<dbReference type="SUPFAM" id="SSF47413">
    <property type="entry name" value="lambda repressor-like DNA-binding domains"/>
    <property type="match status" value="1"/>
</dbReference>
<dbReference type="InterPro" id="IPR010057">
    <property type="entry name" value="Transcription_activator_Rgg_C"/>
</dbReference>
<dbReference type="AlphaFoldDB" id="A0A2A5S438"/>
<dbReference type="Pfam" id="PF21259">
    <property type="entry name" value="Rgg_C"/>
    <property type="match status" value="1"/>
</dbReference>
<dbReference type="InterPro" id="IPR001387">
    <property type="entry name" value="Cro/C1-type_HTH"/>
</dbReference>
<dbReference type="NCBIfam" id="TIGR01716">
    <property type="entry name" value="RGG_Cterm"/>
    <property type="match status" value="1"/>
</dbReference>
<accession>A0A2A5S438</accession>
<name>A0A2A5S438_9LACT</name>
<sequence length="272" mass="31742">MTKYGEAFQMLRKQKQLPLSYFEEAGVNKGDLSRFENGKVMMGFERIESMLQIMNVSLSEYEFLINHHVLDYQEEFLSQLEIADFAQNQDKLAKLFDEAQSSGEIYLSLAVKACVQPLQPKEYAAIGNFLHQVEQWGYFELSLAYFTLKSLPTSDLSLFCQEFETKCGNYITIPKYYRRIYQIAYRAVILLSLRQEEILAKRILHLTDYPQREHTDFYIATLKMLAQGVINLTFDDDTFGQAQINEALKLIERLGNQNLLLYYEKEIHPDSN</sequence>
<evidence type="ECO:0000313" key="3">
    <source>
        <dbReference type="Proteomes" id="UP000242246"/>
    </source>
</evidence>
<dbReference type="GO" id="GO:0003677">
    <property type="term" value="F:DNA binding"/>
    <property type="evidence" value="ECO:0007669"/>
    <property type="project" value="InterPro"/>
</dbReference>
<comment type="caution">
    <text evidence="2">The sequence shown here is derived from an EMBL/GenBank/DDBJ whole genome shotgun (WGS) entry which is preliminary data.</text>
</comment>
<feature type="domain" description="HTH-type transcriptional regulator Rgg C-terminal" evidence="1">
    <location>
        <begin position="116"/>
        <end position="265"/>
    </location>
</feature>
<proteinExistence type="predicted"/>
<evidence type="ECO:0000259" key="1">
    <source>
        <dbReference type="Pfam" id="PF21259"/>
    </source>
</evidence>
<dbReference type="Proteomes" id="UP000242246">
    <property type="component" value="Unassembled WGS sequence"/>
</dbReference>
<protein>
    <submittedName>
        <fullName evidence="2">Rgg/GadR/MutR family transcriptional regulator</fullName>
    </submittedName>
</protein>
<reference evidence="2 3" key="1">
    <citation type="submission" date="2014-12" db="EMBL/GenBank/DDBJ databases">
        <title>Draft genome sequences of 10 type strains of Lactococcus.</title>
        <authorList>
            <person name="Sun Z."/>
            <person name="Zhong Z."/>
            <person name="Liu W."/>
            <person name="Zhang W."/>
            <person name="Zhang H."/>
        </authorList>
    </citation>
    <scope>NUCLEOTIDE SEQUENCE [LARGE SCALE GENOMIC DNA]</scope>
    <source>
        <strain evidence="2 3">DSM 20686</strain>
    </source>
</reference>
<dbReference type="CDD" id="cd00093">
    <property type="entry name" value="HTH_XRE"/>
    <property type="match status" value="1"/>
</dbReference>
<gene>
    <name evidence="2" type="ORF">RU87_GL000110</name>
</gene>
<dbReference type="STRING" id="1348632.GCA_001591745_00112"/>